<dbReference type="SUPFAM" id="SSF50969">
    <property type="entry name" value="YVTN repeat-like/Quinoprotein amine dehydrogenase"/>
    <property type="match status" value="1"/>
</dbReference>
<dbReference type="Proteomes" id="UP001518872">
    <property type="component" value="Unassembled WGS sequence"/>
</dbReference>
<evidence type="ECO:0008006" key="4">
    <source>
        <dbReference type="Google" id="ProtNLM"/>
    </source>
</evidence>
<accession>A0ABS2ISF7</accession>
<feature type="compositionally biased region" description="Basic and acidic residues" evidence="1">
    <location>
        <begin position="123"/>
        <end position="132"/>
    </location>
</feature>
<evidence type="ECO:0000313" key="3">
    <source>
        <dbReference type="Proteomes" id="UP001518872"/>
    </source>
</evidence>
<comment type="caution">
    <text evidence="2">The sequence shown here is derived from an EMBL/GenBank/DDBJ whole genome shotgun (WGS) entry which is preliminary data.</text>
</comment>
<dbReference type="InterPro" id="IPR015943">
    <property type="entry name" value="WD40/YVTN_repeat-like_dom_sf"/>
</dbReference>
<evidence type="ECO:0000256" key="1">
    <source>
        <dbReference type="SAM" id="MobiDB-lite"/>
    </source>
</evidence>
<organism evidence="2 3">
    <name type="scientific">Micromonospora humida</name>
    <dbReference type="NCBI Taxonomy" id="2809018"/>
    <lineage>
        <taxon>Bacteria</taxon>
        <taxon>Bacillati</taxon>
        <taxon>Actinomycetota</taxon>
        <taxon>Actinomycetes</taxon>
        <taxon>Micromonosporales</taxon>
        <taxon>Micromonosporaceae</taxon>
        <taxon>Micromonospora</taxon>
    </lineage>
</organism>
<proteinExistence type="predicted"/>
<evidence type="ECO:0000313" key="2">
    <source>
        <dbReference type="EMBL" id="MBM7077272.1"/>
    </source>
</evidence>
<dbReference type="RefSeq" id="WP_204925242.1">
    <property type="nucleotide sequence ID" value="NZ_JAFEUC010000005.1"/>
</dbReference>
<dbReference type="EMBL" id="JAFEUC010000005">
    <property type="protein sequence ID" value="MBM7077272.1"/>
    <property type="molecule type" value="Genomic_DNA"/>
</dbReference>
<dbReference type="InterPro" id="IPR011044">
    <property type="entry name" value="Quino_amine_DH_bsu"/>
</dbReference>
<gene>
    <name evidence="2" type="ORF">JQX11_13080</name>
</gene>
<dbReference type="Gene3D" id="2.130.10.10">
    <property type="entry name" value="YVTN repeat-like/Quinoprotein amine dehydrogenase"/>
    <property type="match status" value="1"/>
</dbReference>
<keyword evidence="3" id="KW-1185">Reference proteome</keyword>
<name>A0ABS2ISF7_9ACTN</name>
<sequence>MSLLLAGCTTDPEPTRLDGTDQIVEPAVSSAPPPGPEFDLARRSLAGPLLTRDGKYQARLVGDWVVVSTADGTEFDRFGIGTESVRINMDFSPDGRYLAVGLSDSMVLYDFTTKDPTALPLPEEVKRPDGDPRPSTGQLRFSADSGHLVVELFDERNNSRYWLHDLRSRRQIVSPLPPNIEVPSDPGVILYVTGLAVVNGGKRVVIAGQGGFLVWAPDDRAFQWRPCACGSTLTSAVDRQAQHVAFLTLDDEVVLWDPGPPREVGHWKVPALASGAKPAVNPTELKFTEDGGWLLAGPEYGHV</sequence>
<feature type="region of interest" description="Disordered" evidence="1">
    <location>
        <begin position="119"/>
        <end position="139"/>
    </location>
</feature>
<protein>
    <recommendedName>
        <fullName evidence="4">WD40 repeat domain-containing protein</fullName>
    </recommendedName>
</protein>
<reference evidence="2 3" key="1">
    <citation type="submission" date="2021-02" db="EMBL/GenBank/DDBJ databases">
        <authorList>
            <person name="Ra J.-S."/>
        </authorList>
    </citation>
    <scope>NUCLEOTIDE SEQUENCE [LARGE SCALE GENOMIC DNA]</scope>
    <source>
        <strain evidence="2 3">MMS20-R1-14</strain>
    </source>
</reference>